<sequence>MADPDFRPYWKPLEHGRGPNSWIFYVVAKIDGCHRPLAAVSSTGADAEEESLHAERLVACLRQIVTVLSDPANRTAIGSEMALAATYLGAGHDEGESDDISAGYSGTNLRHPEPVHLPELRWLGSERTQTPRRRPWDRESVPPFPFITAALLLGLGYNPPPGYEGANRPEPLATVYRDPDVEWGMVVLDVTDLILSGVLRYGIVGFKVGMAKWIGDRHTYPGHYVAPGRWDLPSGYPIRVLEEVRPRRAMSAADYITRFDWGGDIYNELYLSDEGLTVHNSNMALLASLSLVEDAAMDVVWPKEEDDSHPPVPDTSVGPRNQRDLKHQAIGRLTLETQNMDDLDITILNEVRSLPGFADSLRQNLLQNSDKLGNTRAAGRLLRIAFAQNGHLGLEGLRNVPAVGISAALEDGPQTGVPQGDGPITSLSLCLDCVRGTPAQLADALSHAPETLREVCLLQSPSVDTGALSAQVFIELAARPPVLSRISVMFAGAYSAALRKRFWLPTSPNPTPLDIFPVQQIFTRHGRTDPKYDIQYLGDGLLKPERFAAGLLAWLPGLEWGRDGYYSADGNESSFAFPGAPASLASDPASSAPMSPILCENLSLPRSFSAGHYEPWCSSRARDLDPGGWTVLVSQGGIHRHHPVSDTLSTTPSCVHAASLSRSRIR</sequence>
<comment type="caution">
    <text evidence="1">The sequence shown here is derived from an EMBL/GenBank/DDBJ whole genome shotgun (WGS) entry which is preliminary data.</text>
</comment>
<evidence type="ECO:0008006" key="3">
    <source>
        <dbReference type="Google" id="ProtNLM"/>
    </source>
</evidence>
<organism evidence="1 2">
    <name type="scientific">Apiospora saccharicola</name>
    <dbReference type="NCBI Taxonomy" id="335842"/>
    <lineage>
        <taxon>Eukaryota</taxon>
        <taxon>Fungi</taxon>
        <taxon>Dikarya</taxon>
        <taxon>Ascomycota</taxon>
        <taxon>Pezizomycotina</taxon>
        <taxon>Sordariomycetes</taxon>
        <taxon>Xylariomycetidae</taxon>
        <taxon>Amphisphaeriales</taxon>
        <taxon>Apiosporaceae</taxon>
        <taxon>Apiospora</taxon>
    </lineage>
</organism>
<reference evidence="1 2" key="1">
    <citation type="submission" date="2023-01" db="EMBL/GenBank/DDBJ databases">
        <title>Analysis of 21 Apiospora genomes using comparative genomics revels a genus with tremendous synthesis potential of carbohydrate active enzymes and secondary metabolites.</title>
        <authorList>
            <person name="Sorensen T."/>
        </authorList>
    </citation>
    <scope>NUCLEOTIDE SEQUENCE [LARGE SCALE GENOMIC DNA]</scope>
    <source>
        <strain evidence="1 2">CBS 83171</strain>
    </source>
</reference>
<name>A0ABR1VC19_9PEZI</name>
<accession>A0ABR1VC19</accession>
<evidence type="ECO:0000313" key="2">
    <source>
        <dbReference type="Proteomes" id="UP001446871"/>
    </source>
</evidence>
<dbReference type="EMBL" id="JAQQWM010000004">
    <property type="protein sequence ID" value="KAK8067579.1"/>
    <property type="molecule type" value="Genomic_DNA"/>
</dbReference>
<keyword evidence="2" id="KW-1185">Reference proteome</keyword>
<dbReference type="Proteomes" id="UP001446871">
    <property type="component" value="Unassembled WGS sequence"/>
</dbReference>
<protein>
    <recommendedName>
        <fullName evidence="3">Intein C-terminal splicing domain-containing protein</fullName>
    </recommendedName>
</protein>
<gene>
    <name evidence="1" type="ORF">PG996_006691</name>
</gene>
<evidence type="ECO:0000313" key="1">
    <source>
        <dbReference type="EMBL" id="KAK8067579.1"/>
    </source>
</evidence>
<proteinExistence type="predicted"/>